<dbReference type="InterPro" id="IPR043004">
    <property type="entry name" value="MvaI_BcnI_cat"/>
</dbReference>
<dbReference type="EMBL" id="DVFU01000032">
    <property type="protein sequence ID" value="HIQ64428.1"/>
    <property type="molecule type" value="Genomic_DNA"/>
</dbReference>
<comment type="caution">
    <text evidence="2">The sequence shown here is derived from an EMBL/GenBank/DDBJ whole genome shotgun (WGS) entry which is preliminary data.</text>
</comment>
<proteinExistence type="predicted"/>
<dbReference type="Gene3D" id="3.30.70.3570">
    <property type="entry name" value="MvaI/BcnI restriction endonuclease, recognition domain"/>
    <property type="match status" value="1"/>
</dbReference>
<dbReference type="GO" id="GO:0004519">
    <property type="term" value="F:endonuclease activity"/>
    <property type="evidence" value="ECO:0007669"/>
    <property type="project" value="UniProtKB-KW"/>
</dbReference>
<feature type="domain" description="MvaI/BcnI restriction endonuclease" evidence="1">
    <location>
        <begin position="2"/>
        <end position="222"/>
    </location>
</feature>
<reference evidence="2" key="2">
    <citation type="journal article" date="2021" name="PeerJ">
        <title>Extensive microbial diversity within the chicken gut microbiome revealed by metagenomics and culture.</title>
        <authorList>
            <person name="Gilroy R."/>
            <person name="Ravi A."/>
            <person name="Getino M."/>
            <person name="Pursley I."/>
            <person name="Horton D.L."/>
            <person name="Alikhan N.F."/>
            <person name="Baker D."/>
            <person name="Gharbi K."/>
            <person name="Hall N."/>
            <person name="Watson M."/>
            <person name="Adriaenssens E.M."/>
            <person name="Foster-Nyarko E."/>
            <person name="Jarju S."/>
            <person name="Secka A."/>
            <person name="Antonio M."/>
            <person name="Oren A."/>
            <person name="Chaudhuri R.R."/>
            <person name="La Ragione R."/>
            <person name="Hildebrand F."/>
            <person name="Pallen M.J."/>
        </authorList>
    </citation>
    <scope>NUCLEOTIDE SEQUENCE</scope>
    <source>
        <strain evidence="2">CHK165-10780</strain>
    </source>
</reference>
<dbReference type="InterPro" id="IPR043005">
    <property type="entry name" value="MvaI_BcnI_rec"/>
</dbReference>
<evidence type="ECO:0000313" key="3">
    <source>
        <dbReference type="Proteomes" id="UP000886725"/>
    </source>
</evidence>
<dbReference type="Pfam" id="PF15515">
    <property type="entry name" value="MvaI_BcnI"/>
    <property type="match status" value="1"/>
</dbReference>
<dbReference type="Gene3D" id="3.40.210.20">
    <property type="entry name" value="MvaI/BcnI restriction endonuclease, catalytic domain"/>
    <property type="match status" value="1"/>
</dbReference>
<dbReference type="InterPro" id="IPR029127">
    <property type="entry name" value="MvaI_BcnI"/>
</dbReference>
<keyword evidence="2" id="KW-0378">Hydrolase</keyword>
<name>A0A9D1CKF1_9FIRM</name>
<dbReference type="AlphaFoldDB" id="A0A9D1CKF1"/>
<reference evidence="2" key="1">
    <citation type="submission" date="2020-10" db="EMBL/GenBank/DDBJ databases">
        <authorList>
            <person name="Gilroy R."/>
        </authorList>
    </citation>
    <scope>NUCLEOTIDE SEQUENCE</scope>
    <source>
        <strain evidence="2">CHK165-10780</strain>
    </source>
</reference>
<gene>
    <name evidence="2" type="ORF">IAC85_01680</name>
</gene>
<evidence type="ECO:0000313" key="2">
    <source>
        <dbReference type="EMBL" id="HIQ64428.1"/>
    </source>
</evidence>
<protein>
    <submittedName>
        <fullName evidence="2">MvaI/BcnI restriction endonuclease family protein</fullName>
    </submittedName>
</protein>
<organism evidence="2 3">
    <name type="scientific">Candidatus Faecenecus gallistercoris</name>
    <dbReference type="NCBI Taxonomy" id="2840793"/>
    <lineage>
        <taxon>Bacteria</taxon>
        <taxon>Bacillati</taxon>
        <taxon>Bacillota</taxon>
        <taxon>Bacillota incertae sedis</taxon>
        <taxon>Candidatus Faecenecus</taxon>
    </lineage>
</organism>
<dbReference type="Proteomes" id="UP000886725">
    <property type="component" value="Unassembled WGS sequence"/>
</dbReference>
<keyword evidence="2" id="KW-0540">Nuclease</keyword>
<accession>A0A9D1CKF1</accession>
<keyword evidence="2" id="KW-0255">Endonuclease</keyword>
<evidence type="ECO:0000259" key="1">
    <source>
        <dbReference type="Pfam" id="PF15515"/>
    </source>
</evidence>
<sequence length="228" mass="27126">MRSQYNGRGCIGRTFEYLVGLDGDSLADPDYHGIEIKTKTRNRSSYKRYITLFSCIPNSKKQAIASLCENYGFLNPESNLNEFNMGLYVGWKKPISEKYEVKLCLDLEKEKLFLFIYENGKFIDKSIAWDLEYIKFKLLHKLQKLCYVIADEKKIQGDSFYHYNEIHFYLLKSFDRFVYLLEHCKIKVSFKIGRFKTGTRKGEIYDHGTSFDLREDYIDYLFEEFHPE</sequence>